<dbReference type="EMBL" id="CP133615">
    <property type="protein sequence ID" value="WMV27163.1"/>
    <property type="molecule type" value="Genomic_DNA"/>
</dbReference>
<evidence type="ECO:0000259" key="3">
    <source>
        <dbReference type="SMART" id="SM01214"/>
    </source>
</evidence>
<keyword evidence="2" id="KW-0732">Signal</keyword>
<dbReference type="Pfam" id="PF10344">
    <property type="entry name" value="Hobbit"/>
    <property type="match status" value="5"/>
</dbReference>
<feature type="signal peptide" evidence="2">
    <location>
        <begin position="1"/>
        <end position="22"/>
    </location>
</feature>
<feature type="compositionally biased region" description="Basic and acidic residues" evidence="1">
    <location>
        <begin position="2966"/>
        <end position="3005"/>
    </location>
</feature>
<evidence type="ECO:0000256" key="1">
    <source>
        <dbReference type="SAM" id="MobiDB-lite"/>
    </source>
</evidence>
<sequence>MKIFGRRFASRMLAWILSRAMGASVSFRVGGWKCLRDIGVKFNKGAVESVSIGEIRLSIRQSLVKLGVGFISRDPKLQVLICDLEVVMRASSKISKKAKSRKSRKSGRGKWMVVANMARFFSVSVTELVVKTPKATVEVKELTLDLSKDGGSKPELFVKLLLAPIFVHFGESRVSYDQSSMHGGSFPSNDRILTMTERISAPFSCEEFSLMCEFGHDREAGVVVRNVEIGTGDVSINLNEVLLLKRKGEDAFSSTDVALKEVNESGTAEKPVKPPANSAIMKYASMFPEKLSFVLPKLDMKFVHREVGLMVENNIMGIQLKGTKSRSFEDVGESTRVDVQMEFSEIHLLKDGDISVVEILKLDVVSSVYFPLQPASPIRSEVDVKLGGTQCNMVMTRLHPWMRLHALRKKKMVLRGESTTSERSHSSDHKAFMWTSTISAPEMTVVLYDLNGSPLYHVRTFYVISTSFTLVKCIGFWFPTSVIKAEKRKKALRPKCHIFTESKRRKRKKSLYVRHRTKWGVLTPALSYVIGEKLDDGAWRSSGDEENMWDKTTNCIQKWLERCWECQKLTLMDAEGIGGGMGKFKAKWKQRRRIKVEEVKCAIGKMSRGKAPGPVEIQVEFRKSTDKADDIVLIDEMHSGVNAKLEVWRQTLETKGLRLSRTKTKYVECKFSDAIHEGSGDIEDDIAHRIGAVWMKWWLASGVLCDKNDTIETQRKDKIRNEDIQMEVIVAFVVDIFREARWRWFGHAKRRWVDAPVRRCEKLVIEGTWRGKCRPKKYWREVIRHDMMELQVTEDMTLDRKGCSQSSHVFANNISSTGTVVHMEVGEFNLNMSDEYRECLKESLFGVETNMGSLIYIAKVSVDWGKKDMDSPEDGLKYKTVLSVDVTGMGVHLTFRRIGSLMSTALSFKRLLKSLSGSGKKPDNRVTKSSRPSGKGIQLIKFNLEKCSLNVCGEVGLENSVVPDPKRANYGSQGGRIVVSVSADGTPRTATITPTTPVELKKLKYSLSLDIFHLNMSMNKEKQSTQMELERARSIYQEHLEDGNLPGARVTLLDMQNAKFVRRSGGLKEIAVCSLFSATDISVRWEPDVHIALVELGLHLKLLLHNQKLQELAKGDFKVNGQVIETSMESVPLEKHKKRESIFAIDVEMLNISAEVGDGVEMTVQVQSIFSENARIGVLLEGLMLNLNNARIFKSSRMQVSRIPNASRSAPTSKHEIGTPWDWVIQALDVHICMPYRLELRAIDDSVEEMLRALKLVTAAKTKLLFPNNEEKSKAKETNSSKIGRVRFCIKKLTADIEEQPIQGWLDEHYQLLKKEACEVAVRLNFIDKLISKGGKSHGVAERKDSFEDGKVHFNGEEIDVEDTSAVQKLQEEIYKQSFRSYYQACQTLVQSQGSGACSEGFQGGFKPSTARSSLFSVSATELDVSLTRIEGGDSGMIEILQKLDPVCRAHSVPFSRLYGSNINLHTGSLVVRIRNYTYPLLAATSGRCEGRVILAQQTFGNSEAYLAGHMKHNVGGPTLGSHALGMCHVCGYDTLFSKVDSAPTQPWYPVQVATCFQPQIHQNVYIGRWRKVRLLRSASGTTPPMKTYSDLPLHFQKAEISYGVGFEPALADISYAFTVAMRRANLSIRNPSPDPPPLKKEKSLPWWDEMRNYIHGNTSLYFSESQWNILASSDPYEKSDKLQIRSGYMELQQSDGRVYCFAKDFKILLSSLESLLKNSNLKCSSGFSSTFIEAPAFSLEVIMEWECDSGTPLNHYLFAFPSEGVPREKVYDPFRSTSLSLRWNLLLKPSLPMHDNQSSLCSVGDQGVLDAAGCGAMKPDSLSVFPTLKLGPHDLAWVLKFWSLNYYPPHKLRSFSRWPRFGIPRFPRSGNLSLDKVMTEFMFRVDATPACIKHMPLDDDDPAKGLTFSMNKLKYELYYGRGKQKYTFESKRDTLDLVYQCLDLHMPKAFINRDDNSSVAKVVNMTRKTSQSASTERSSNDSSTERQRDDGFLLSSDYFTIRRQAPKADPDRLLAWQEAGGRNLEMTYVRSEFENGSESDDHTRSDPSDDDGYNVVIADNCQRIFVYGLKLLWTLENRDAVWSWVGGISKAFESPKPSPSRQYAQRKLLEDSEVIDRTELPQDDNQKSPVSHGASSSSPQHVRPSKAQVEAPLSSEVKVETLPSTSFAKLADIEDNEGEGTRHFMVNVIEPQFNLHSEDANGRFLLAAVSGRVLARSFHSVLSIGYEVIKQALGGGNVQIRESQPEMTWNRMEYSVMLEHVQAHVAPTDVDPGAGLQWLPKIRRRSAKVKRTGALLERVFMPCDMYFRYTRHKGGTADLKVKPLKELSFNSQNITATMTSRQFQVMLDVLTNLLFARLPKPRKVSLSYPAGDDEDVEEEADEVVPDGVEEVELARVNLEQKERVQKLIQDDIRKLSLYNDASADRNSVKEGLWIITGGRSILVQKLKKELVNAQKSRKAASASLRMALQKAAQLRLMEKEKNKSPSCAMRISLQINKVVWSMLVDGKSFAEAEINDMVSLYIGFSAFGFILACINSCREFLIKIYDFDRDYKDVGVAKFTTKYFVVRNCLPNAKSDMLLSAWNAPAEWGKFSVMVNVSPYGLFGSSRGLRQGDPLAPMLFILVMEVLRKMMDRAVSGDFVKSFDASLEAVITLGVSDNVKEMTQVLNCKMGTLSSLGASSKDVAVWNSVIERVEKRLAGWQKRHLLEGIKELLIKSTISSIPTYFMALLQAPGEVIEGWKYFSVNFLWDTTEGIRKHHLVNRRFFTSPKEWGGSELEISRKVMLRVDAKQGAPKDGNYPLELFQVEIYPLKIHLTETMYRMMWEYFFPEEEQDSQRRQEVWKFSTTAGSRRARKGSSIQEPPISSSHLTKDPQVSTKSSNSALPVTSTNQLSSSADSSQVSKLQNLKANIVCGSTPELRRTSSFDRTWEEKVAESVADELMLQMHSSSATSSTSGPFSGIDQPDEGNRNKSKESKLIKSGRSSHEEKKVGKTQDEKKSRPRRMREFHNIKISQVELLVTYEGSRFAVSELRLLMDTFHRVEFTGTWRRLFSRVKKHIIWGVLKSVTGMQGKKFKDKAHNQKETCVPGVPDIDLNLSDSDGGSAEKSEQNPLSWPKRPADGAGDGFVTSIKGLFNSQRRKAKAFVLRTMRGEAENEITGDWSENEGEFSPFARQLTITKAKKLIRRHTKKFRSRGPKGLSSQQRESLPSSPRETTPFESDSSSESPPYEDFHDVRCSSKILRQELREHAERSLQLITFHCLLRALDLSWKQSKAREKRFIVSTTCTVDTE</sequence>
<feature type="region of interest" description="Disordered" evidence="1">
    <location>
        <begin position="2034"/>
        <end position="2054"/>
    </location>
</feature>
<feature type="compositionally biased region" description="Polar residues" evidence="1">
    <location>
        <begin position="3199"/>
        <end position="3212"/>
    </location>
</feature>
<feature type="region of interest" description="Disordered" evidence="1">
    <location>
        <begin position="2113"/>
        <end position="2156"/>
    </location>
</feature>
<feature type="compositionally biased region" description="Polar residues" evidence="1">
    <location>
        <begin position="2857"/>
        <end position="2887"/>
    </location>
</feature>
<dbReference type="Proteomes" id="UP001234989">
    <property type="component" value="Chromosome 4"/>
</dbReference>
<feature type="region of interest" description="Disordered" evidence="1">
    <location>
        <begin position="3183"/>
        <end position="3230"/>
    </location>
</feature>
<feature type="region of interest" description="Disordered" evidence="1">
    <location>
        <begin position="3087"/>
        <end position="3120"/>
    </location>
</feature>
<dbReference type="SMART" id="SM01214">
    <property type="entry name" value="Fmp27_GFWDK"/>
    <property type="match status" value="1"/>
</dbReference>
<feature type="compositionally biased region" description="Polar residues" evidence="1">
    <location>
        <begin position="1967"/>
        <end position="1983"/>
    </location>
</feature>
<evidence type="ECO:0000313" key="4">
    <source>
        <dbReference type="EMBL" id="WMV27163.1"/>
    </source>
</evidence>
<feature type="chain" id="PRO_5042295197" description="FMP27/BLTP2/Hobbit GFWDK motif-containing RBG unit domain-containing protein" evidence="2">
    <location>
        <begin position="23"/>
        <end position="3290"/>
    </location>
</feature>
<feature type="domain" description="FMP27/BLTP2/Hobbit GFWDK motif-containing RBG unit" evidence="3">
    <location>
        <begin position="1476"/>
        <end position="1679"/>
    </location>
</feature>
<feature type="compositionally biased region" description="Low complexity" evidence="1">
    <location>
        <begin position="2888"/>
        <end position="2901"/>
    </location>
</feature>
<feature type="compositionally biased region" description="Low complexity" evidence="1">
    <location>
        <begin position="2129"/>
        <end position="2139"/>
    </location>
</feature>
<accession>A0AAF0QPX1</accession>
<feature type="compositionally biased region" description="Low complexity" evidence="1">
    <location>
        <begin position="3213"/>
        <end position="3228"/>
    </location>
</feature>
<proteinExistence type="predicted"/>
<gene>
    <name evidence="4" type="ORF">MTR67_020548</name>
</gene>
<feature type="region of interest" description="Disordered" evidence="1">
    <location>
        <begin position="2847"/>
        <end position="2901"/>
    </location>
</feature>
<evidence type="ECO:0000256" key="2">
    <source>
        <dbReference type="SAM" id="SignalP"/>
    </source>
</evidence>
<dbReference type="InterPro" id="IPR019441">
    <property type="entry name" value="FMP27/BLTP2/Hobbit_GFWDK_RBG"/>
</dbReference>
<organism evidence="4 5">
    <name type="scientific">Solanum verrucosum</name>
    <dbReference type="NCBI Taxonomy" id="315347"/>
    <lineage>
        <taxon>Eukaryota</taxon>
        <taxon>Viridiplantae</taxon>
        <taxon>Streptophyta</taxon>
        <taxon>Embryophyta</taxon>
        <taxon>Tracheophyta</taxon>
        <taxon>Spermatophyta</taxon>
        <taxon>Magnoliopsida</taxon>
        <taxon>eudicotyledons</taxon>
        <taxon>Gunneridae</taxon>
        <taxon>Pentapetalae</taxon>
        <taxon>asterids</taxon>
        <taxon>lamiids</taxon>
        <taxon>Solanales</taxon>
        <taxon>Solanaceae</taxon>
        <taxon>Solanoideae</taxon>
        <taxon>Solaneae</taxon>
        <taxon>Solanum</taxon>
    </lineage>
</organism>
<feature type="region of interest" description="Disordered" evidence="1">
    <location>
        <begin position="2946"/>
        <end position="3005"/>
    </location>
</feature>
<dbReference type="PANTHER" id="PTHR15678">
    <property type="entry name" value="ANTIGEN MLAA-22-RELATED"/>
    <property type="match status" value="1"/>
</dbReference>
<protein>
    <recommendedName>
        <fullName evidence="3">FMP27/BLTP2/Hobbit GFWDK motif-containing RBG unit domain-containing protein</fullName>
    </recommendedName>
</protein>
<feature type="compositionally biased region" description="Basic and acidic residues" evidence="1">
    <location>
        <begin position="2113"/>
        <end position="2127"/>
    </location>
</feature>
<dbReference type="PANTHER" id="PTHR15678:SF8">
    <property type="entry name" value="PROTEIN KINKY POLLEN"/>
    <property type="match status" value="1"/>
</dbReference>
<feature type="compositionally biased region" description="Basic residues" evidence="1">
    <location>
        <begin position="3183"/>
        <end position="3195"/>
    </location>
</feature>
<dbReference type="InterPro" id="IPR045167">
    <property type="entry name" value="Hobbit"/>
</dbReference>
<name>A0AAF0QPX1_SOLVR</name>
<keyword evidence="5" id="KW-1185">Reference proteome</keyword>
<feature type="region of interest" description="Disordered" evidence="1">
    <location>
        <begin position="1966"/>
        <end position="1989"/>
    </location>
</feature>
<evidence type="ECO:0000313" key="5">
    <source>
        <dbReference type="Proteomes" id="UP001234989"/>
    </source>
</evidence>
<reference evidence="4" key="1">
    <citation type="submission" date="2023-08" db="EMBL/GenBank/DDBJ databases">
        <title>A de novo genome assembly of Solanum verrucosum Schlechtendal, a Mexican diploid species geographically isolated from the other diploid A-genome species in potato relatives.</title>
        <authorList>
            <person name="Hosaka K."/>
        </authorList>
    </citation>
    <scope>NUCLEOTIDE SEQUENCE</scope>
    <source>
        <tissue evidence="4">Young leaves</tissue>
    </source>
</reference>